<name>A0A5N6AQE4_9ACTN</name>
<feature type="transmembrane region" description="Helical" evidence="2">
    <location>
        <begin position="46"/>
        <end position="68"/>
    </location>
</feature>
<proteinExistence type="predicted"/>
<protein>
    <submittedName>
        <fullName evidence="3">DUF4383 domain-containing protein</fullName>
    </submittedName>
</protein>
<dbReference type="Pfam" id="PF14325">
    <property type="entry name" value="DUF4383"/>
    <property type="match status" value="1"/>
</dbReference>
<reference evidence="3" key="1">
    <citation type="submission" date="2019-10" db="EMBL/GenBank/DDBJ databases">
        <title>Nonomuraea sp. nov., isolated from Phyllanthus amarus.</title>
        <authorList>
            <person name="Klykleung N."/>
            <person name="Tanasupawat S."/>
        </authorList>
    </citation>
    <scope>NUCLEOTIDE SEQUENCE [LARGE SCALE GENOMIC DNA]</scope>
    <source>
        <strain evidence="3">3MP-10</strain>
    </source>
</reference>
<comment type="caution">
    <text evidence="3">The sequence shown here is derived from an EMBL/GenBank/DDBJ whole genome shotgun (WGS) entry which is preliminary data.</text>
</comment>
<evidence type="ECO:0000313" key="3">
    <source>
        <dbReference type="EMBL" id="KAB8170834.1"/>
    </source>
</evidence>
<feature type="transmembrane region" description="Helical" evidence="2">
    <location>
        <begin position="144"/>
        <end position="163"/>
    </location>
</feature>
<feature type="compositionally biased region" description="Basic and acidic residues" evidence="1">
    <location>
        <begin position="235"/>
        <end position="244"/>
    </location>
</feature>
<keyword evidence="2" id="KW-1133">Transmembrane helix</keyword>
<feature type="transmembrane region" description="Helical" evidence="2">
    <location>
        <begin position="114"/>
        <end position="132"/>
    </location>
</feature>
<keyword evidence="2" id="KW-0472">Membrane</keyword>
<feature type="region of interest" description="Disordered" evidence="1">
    <location>
        <begin position="205"/>
        <end position="244"/>
    </location>
</feature>
<dbReference type="AlphaFoldDB" id="A0A5N6AQE4"/>
<evidence type="ECO:0000313" key="4">
    <source>
        <dbReference type="Proteomes" id="UP000314251"/>
    </source>
</evidence>
<keyword evidence="4" id="KW-1185">Reference proteome</keyword>
<organism evidence="3 4">
    <name type="scientific">Streptomyces mimosae</name>
    <dbReference type="NCBI Taxonomy" id="2586635"/>
    <lineage>
        <taxon>Bacteria</taxon>
        <taxon>Bacillati</taxon>
        <taxon>Actinomycetota</taxon>
        <taxon>Actinomycetes</taxon>
        <taxon>Kitasatosporales</taxon>
        <taxon>Streptomycetaceae</taxon>
        <taxon>Streptomyces</taxon>
    </lineage>
</organism>
<feature type="compositionally biased region" description="Basic residues" evidence="1">
    <location>
        <begin position="213"/>
        <end position="234"/>
    </location>
</feature>
<dbReference type="Proteomes" id="UP000314251">
    <property type="component" value="Unassembled WGS sequence"/>
</dbReference>
<sequence>MAASVSSLIGTDPRGEPRLPNGGPLGLLSRARLEQNRPADRRLNRFYRIGAGLMGLGLVVFGVLGITQKLGAFSTGDNTVWGMNTNGALSWLSVVVGLALGVAMLVGGNLASTFCLGLGVLFLLSGFVNLALIKTDANVLNFEISNVIFSYAAGLLLVFIGAYGRVAGRLPHDNPYWRARNPEVARDAERRDRIVERRRREISEEWRQADRHRERRWARDRRRRRVLPGRAARRAAREESTPRS</sequence>
<feature type="transmembrane region" description="Helical" evidence="2">
    <location>
        <begin position="88"/>
        <end position="107"/>
    </location>
</feature>
<accession>A0A5N6AQE4</accession>
<feature type="region of interest" description="Disordered" evidence="1">
    <location>
        <begin position="1"/>
        <end position="24"/>
    </location>
</feature>
<evidence type="ECO:0000256" key="2">
    <source>
        <dbReference type="SAM" id="Phobius"/>
    </source>
</evidence>
<gene>
    <name evidence="3" type="ORF">FH607_000305</name>
</gene>
<keyword evidence="2" id="KW-0812">Transmembrane</keyword>
<dbReference type="EMBL" id="VDLY02000001">
    <property type="protein sequence ID" value="KAB8170834.1"/>
    <property type="molecule type" value="Genomic_DNA"/>
</dbReference>
<dbReference type="OrthoDB" id="5187794at2"/>
<evidence type="ECO:0000256" key="1">
    <source>
        <dbReference type="SAM" id="MobiDB-lite"/>
    </source>
</evidence>